<reference evidence="1 2" key="1">
    <citation type="submission" date="2017-06" db="EMBL/GenBank/DDBJ databases">
        <title>Investigating the central metabolism of Clostridium thermosuccinogenes.</title>
        <authorList>
            <person name="Koendjbiharie J.G."/>
            <person name="van Kranenburg R."/>
        </authorList>
    </citation>
    <scope>NUCLEOTIDE SEQUENCE [LARGE SCALE GENOMIC DNA]</scope>
    <source>
        <strain evidence="1 2">DSM 5806</strain>
    </source>
</reference>
<proteinExistence type="predicted"/>
<dbReference type="InterPro" id="IPR038695">
    <property type="entry name" value="Saro_0823-like_sf"/>
</dbReference>
<dbReference type="Gene3D" id="2.60.120.1140">
    <property type="entry name" value="Protein of unknown function DUF192"/>
    <property type="match status" value="1"/>
</dbReference>
<dbReference type="PANTHER" id="PTHR37953:SF1">
    <property type="entry name" value="UPF0127 PROTEIN MJ1496"/>
    <property type="match status" value="1"/>
</dbReference>
<dbReference type="OrthoDB" id="9813379at2"/>
<evidence type="ECO:0000313" key="2">
    <source>
        <dbReference type="Proteomes" id="UP000236151"/>
    </source>
</evidence>
<dbReference type="Proteomes" id="UP000236151">
    <property type="component" value="Unassembled WGS sequence"/>
</dbReference>
<dbReference type="KEGG" id="cthd:CDO33_17430"/>
<organism evidence="1 2">
    <name type="scientific">Clostridium thermosuccinogenes</name>
    <dbReference type="NCBI Taxonomy" id="84032"/>
    <lineage>
        <taxon>Bacteria</taxon>
        <taxon>Bacillati</taxon>
        <taxon>Bacillota</taxon>
        <taxon>Clostridia</taxon>
        <taxon>Eubacteriales</taxon>
        <taxon>Clostridiaceae</taxon>
        <taxon>Clostridium</taxon>
    </lineage>
</organism>
<sequence>MKIINATKQQVICTEISIADTFIRRFLGLMGKKEIPPGKGLIITPCNSIHTFFMRMPLDIIFIDKNNIALHVIENLQPWRISPVILNARSVIEVPSGTVKKTGTTQGDRLEIV</sequence>
<dbReference type="RefSeq" id="WP_103082643.1">
    <property type="nucleotide sequence ID" value="NZ_CP021850.1"/>
</dbReference>
<keyword evidence="2" id="KW-1185">Reference proteome</keyword>
<dbReference type="Pfam" id="PF02643">
    <property type="entry name" value="DUF192"/>
    <property type="match status" value="1"/>
</dbReference>
<dbReference type="AlphaFoldDB" id="A0A2K2F8Z8"/>
<protein>
    <recommendedName>
        <fullName evidence="3">DUF192 domain-containing protein</fullName>
    </recommendedName>
</protein>
<name>A0A2K2F8Z8_9CLOT</name>
<gene>
    <name evidence="1" type="ORF">CDQ84_15490</name>
</gene>
<accession>A0A2K2F8Z8</accession>
<dbReference type="PANTHER" id="PTHR37953">
    <property type="entry name" value="UPF0127 PROTEIN MJ1496"/>
    <property type="match status" value="1"/>
</dbReference>
<comment type="caution">
    <text evidence="1">The sequence shown here is derived from an EMBL/GenBank/DDBJ whole genome shotgun (WGS) entry which is preliminary data.</text>
</comment>
<dbReference type="EMBL" id="NIOJ01000051">
    <property type="protein sequence ID" value="PNT96292.1"/>
    <property type="molecule type" value="Genomic_DNA"/>
</dbReference>
<dbReference type="InterPro" id="IPR003795">
    <property type="entry name" value="DUF192"/>
</dbReference>
<evidence type="ECO:0008006" key="3">
    <source>
        <dbReference type="Google" id="ProtNLM"/>
    </source>
</evidence>
<evidence type="ECO:0000313" key="1">
    <source>
        <dbReference type="EMBL" id="PNT96292.1"/>
    </source>
</evidence>